<feature type="domain" description="Phospholipid/glycerol acyltransferase" evidence="11">
    <location>
        <begin position="68"/>
        <end position="183"/>
    </location>
</feature>
<protein>
    <recommendedName>
        <fullName evidence="6 9">1-acyl-sn-glycerol-3-phosphate acyltransferase</fullName>
        <ecNumber evidence="5 9">2.3.1.51</ecNumber>
    </recommendedName>
</protein>
<keyword evidence="9" id="KW-1208">Phospholipid metabolism</keyword>
<keyword evidence="8 9" id="KW-0012">Acyltransferase</keyword>
<dbReference type="CDD" id="cd07989">
    <property type="entry name" value="LPLAT_AGPAT-like"/>
    <property type="match status" value="1"/>
</dbReference>
<dbReference type="EMBL" id="CP100390">
    <property type="protein sequence ID" value="UZE96526.1"/>
    <property type="molecule type" value="Genomic_DNA"/>
</dbReference>
<keyword evidence="9" id="KW-0444">Lipid biosynthesis</keyword>
<keyword evidence="9" id="KW-0443">Lipid metabolism</keyword>
<proteinExistence type="inferred from homology"/>
<comment type="similarity">
    <text evidence="4 9">Belongs to the 1-acyl-sn-glycerol-3-phosphate acyltransferase family.</text>
</comment>
<evidence type="ECO:0000313" key="13">
    <source>
        <dbReference type="Proteomes" id="UP001163739"/>
    </source>
</evidence>
<evidence type="ECO:0000259" key="11">
    <source>
        <dbReference type="SMART" id="SM00563"/>
    </source>
</evidence>
<keyword evidence="10" id="KW-0472">Membrane</keyword>
<evidence type="ECO:0000256" key="3">
    <source>
        <dbReference type="ARBA" id="ARBA00005189"/>
    </source>
</evidence>
<keyword evidence="13" id="KW-1185">Reference proteome</keyword>
<dbReference type="EC" id="2.3.1.51" evidence="5 9"/>
<evidence type="ECO:0000256" key="2">
    <source>
        <dbReference type="ARBA" id="ARBA00004728"/>
    </source>
</evidence>
<feature type="transmembrane region" description="Helical" evidence="10">
    <location>
        <begin position="7"/>
        <end position="27"/>
    </location>
</feature>
<keyword evidence="7 9" id="KW-0808">Transferase</keyword>
<dbReference type="InterPro" id="IPR002123">
    <property type="entry name" value="Plipid/glycerol_acylTrfase"/>
</dbReference>
<reference evidence="12" key="1">
    <citation type="submission" date="2022-06" db="EMBL/GenBank/DDBJ databases">
        <title>Alkalimarinus sp. nov., isolated from gut of a Alitta virens.</title>
        <authorList>
            <person name="Yang A.I."/>
            <person name="Shin N.-R."/>
        </authorList>
    </citation>
    <scope>NUCLEOTIDE SEQUENCE</scope>
    <source>
        <strain evidence="12">A2M4</strain>
    </source>
</reference>
<dbReference type="RefSeq" id="WP_265048011.1">
    <property type="nucleotide sequence ID" value="NZ_CP100390.1"/>
</dbReference>
<dbReference type="InterPro" id="IPR004552">
    <property type="entry name" value="AGP_acyltrans"/>
</dbReference>
<dbReference type="NCBIfam" id="TIGR00530">
    <property type="entry name" value="AGP_acyltrn"/>
    <property type="match status" value="1"/>
</dbReference>
<evidence type="ECO:0000256" key="4">
    <source>
        <dbReference type="ARBA" id="ARBA00008655"/>
    </source>
</evidence>
<name>A0ABY6N363_9ALTE</name>
<evidence type="ECO:0000256" key="9">
    <source>
        <dbReference type="RuleBase" id="RU361267"/>
    </source>
</evidence>
<feature type="transmembrane region" description="Helical" evidence="10">
    <location>
        <begin position="98"/>
        <end position="117"/>
    </location>
</feature>
<evidence type="ECO:0000256" key="5">
    <source>
        <dbReference type="ARBA" id="ARBA00013211"/>
    </source>
</evidence>
<keyword evidence="10" id="KW-0812">Transmembrane</keyword>
<gene>
    <name evidence="12" type="ORF">NKI27_01900</name>
</gene>
<evidence type="ECO:0000256" key="6">
    <source>
        <dbReference type="ARBA" id="ARBA00016139"/>
    </source>
</evidence>
<organism evidence="12 13">
    <name type="scientific">Alkalimarinus alittae</name>
    <dbReference type="NCBI Taxonomy" id="2961619"/>
    <lineage>
        <taxon>Bacteria</taxon>
        <taxon>Pseudomonadati</taxon>
        <taxon>Pseudomonadota</taxon>
        <taxon>Gammaproteobacteria</taxon>
        <taxon>Alteromonadales</taxon>
        <taxon>Alteromonadaceae</taxon>
        <taxon>Alkalimarinus</taxon>
    </lineage>
</organism>
<evidence type="ECO:0000256" key="7">
    <source>
        <dbReference type="ARBA" id="ARBA00022679"/>
    </source>
</evidence>
<evidence type="ECO:0000256" key="8">
    <source>
        <dbReference type="ARBA" id="ARBA00023315"/>
    </source>
</evidence>
<comment type="catalytic activity">
    <reaction evidence="1 9">
        <text>a 1-acyl-sn-glycero-3-phosphate + an acyl-CoA = a 1,2-diacyl-sn-glycero-3-phosphate + CoA</text>
        <dbReference type="Rhea" id="RHEA:19709"/>
        <dbReference type="ChEBI" id="CHEBI:57287"/>
        <dbReference type="ChEBI" id="CHEBI:57970"/>
        <dbReference type="ChEBI" id="CHEBI:58342"/>
        <dbReference type="ChEBI" id="CHEBI:58608"/>
        <dbReference type="EC" id="2.3.1.51"/>
    </reaction>
</comment>
<dbReference type="Proteomes" id="UP001163739">
    <property type="component" value="Chromosome"/>
</dbReference>
<dbReference type="Pfam" id="PF01553">
    <property type="entry name" value="Acyltransferase"/>
    <property type="match status" value="1"/>
</dbReference>
<comment type="pathway">
    <text evidence="2">Phospholipid metabolism; CDP-diacylglycerol biosynthesis; CDP-diacylglycerol from sn-glycerol 3-phosphate: step 2/3.</text>
</comment>
<evidence type="ECO:0000256" key="1">
    <source>
        <dbReference type="ARBA" id="ARBA00001141"/>
    </source>
</evidence>
<comment type="domain">
    <text evidence="9">The HXXXXD motif is essential for acyltransferase activity and may constitute the binding site for the phosphate moiety of the glycerol-3-phosphate.</text>
</comment>
<dbReference type="PANTHER" id="PTHR10434:SF11">
    <property type="entry name" value="1-ACYL-SN-GLYCEROL-3-PHOSPHATE ACYLTRANSFERASE"/>
    <property type="match status" value="1"/>
</dbReference>
<evidence type="ECO:0000313" key="12">
    <source>
        <dbReference type="EMBL" id="UZE96526.1"/>
    </source>
</evidence>
<sequence length="240" mass="26633">MLSFIRILLALFYFVAVAVVGCFLSLFRPFDPDNTRIFARIYSWGGTRILGIKLNIKGVEGTVDMPPSVVIANHQDNLDLYICGGAIPKRTVSVGKKSLLYIPGFGLLYWLAGNVLIDRGNSKNSKAKLNVTTEALTKGNRSIWVFPEGTRNQGKNMLPFKKGAFRMAIEAGVPIVPICVSSYSGRLKFNKLVSGTVNIQVLDPINTNGMTVKDTDRLMDECWNKMKQTIDRLDEETPLV</sequence>
<dbReference type="SUPFAM" id="SSF69593">
    <property type="entry name" value="Glycerol-3-phosphate (1)-acyltransferase"/>
    <property type="match status" value="1"/>
</dbReference>
<dbReference type="SMART" id="SM00563">
    <property type="entry name" value="PlsC"/>
    <property type="match status" value="1"/>
</dbReference>
<evidence type="ECO:0000256" key="10">
    <source>
        <dbReference type="SAM" id="Phobius"/>
    </source>
</evidence>
<comment type="pathway">
    <text evidence="3">Lipid metabolism.</text>
</comment>
<dbReference type="GO" id="GO:0003841">
    <property type="term" value="F:1-acylglycerol-3-phosphate O-acyltransferase activity"/>
    <property type="evidence" value="ECO:0007669"/>
    <property type="project" value="UniProtKB-EC"/>
</dbReference>
<keyword evidence="9" id="KW-0594">Phospholipid biosynthesis</keyword>
<accession>A0ABY6N363</accession>
<dbReference type="PROSITE" id="PS51257">
    <property type="entry name" value="PROKAR_LIPOPROTEIN"/>
    <property type="match status" value="1"/>
</dbReference>
<dbReference type="PANTHER" id="PTHR10434">
    <property type="entry name" value="1-ACYL-SN-GLYCEROL-3-PHOSPHATE ACYLTRANSFERASE"/>
    <property type="match status" value="1"/>
</dbReference>
<keyword evidence="10" id="KW-1133">Transmembrane helix</keyword>